<feature type="transmembrane region" description="Helical" evidence="2">
    <location>
        <begin position="393"/>
        <end position="414"/>
    </location>
</feature>
<feature type="compositionally biased region" description="Low complexity" evidence="1">
    <location>
        <begin position="145"/>
        <end position="176"/>
    </location>
</feature>
<dbReference type="GeneID" id="8245203"/>
<keyword evidence="2" id="KW-0472">Membrane</keyword>
<keyword evidence="4" id="KW-1185">Reference proteome</keyword>
<feature type="compositionally biased region" description="Low complexity" evidence="1">
    <location>
        <begin position="79"/>
        <end position="100"/>
    </location>
</feature>
<feature type="transmembrane region" description="Helical" evidence="2">
    <location>
        <begin position="323"/>
        <end position="342"/>
    </location>
</feature>
<keyword evidence="2" id="KW-1133">Transmembrane helix</keyword>
<dbReference type="KEGG" id="mis:MICPUN_101440"/>
<dbReference type="OMA" id="FWESAGQ"/>
<name>C1EAA4_MICCC</name>
<gene>
    <name evidence="3" type="ORF">MICPUN_101440</name>
</gene>
<feature type="region of interest" description="Disordered" evidence="1">
    <location>
        <begin position="1"/>
        <end position="176"/>
    </location>
</feature>
<organism evidence="3 4">
    <name type="scientific">Micromonas commoda (strain RCC299 / NOUM17 / CCMP2709)</name>
    <name type="common">Picoplanktonic green alga</name>
    <dbReference type="NCBI Taxonomy" id="296587"/>
    <lineage>
        <taxon>Eukaryota</taxon>
        <taxon>Viridiplantae</taxon>
        <taxon>Chlorophyta</taxon>
        <taxon>Mamiellophyceae</taxon>
        <taxon>Mamiellales</taxon>
        <taxon>Mamiellaceae</taxon>
        <taxon>Micromonas</taxon>
    </lineage>
</organism>
<accession>C1EAA4</accession>
<evidence type="ECO:0000313" key="3">
    <source>
        <dbReference type="EMBL" id="ACO64824.1"/>
    </source>
</evidence>
<dbReference type="RefSeq" id="XP_002503566.1">
    <property type="nucleotide sequence ID" value="XM_002503520.1"/>
</dbReference>
<reference evidence="3 4" key="1">
    <citation type="journal article" date="2009" name="Science">
        <title>Green evolution and dynamic adaptations revealed by genomes of the marine picoeukaryotes Micromonas.</title>
        <authorList>
            <person name="Worden A.Z."/>
            <person name="Lee J.H."/>
            <person name="Mock T."/>
            <person name="Rouze P."/>
            <person name="Simmons M.P."/>
            <person name="Aerts A.L."/>
            <person name="Allen A.E."/>
            <person name="Cuvelier M.L."/>
            <person name="Derelle E."/>
            <person name="Everett M.V."/>
            <person name="Foulon E."/>
            <person name="Grimwood J."/>
            <person name="Gundlach H."/>
            <person name="Henrissat B."/>
            <person name="Napoli C."/>
            <person name="McDonald S.M."/>
            <person name="Parker M.S."/>
            <person name="Rombauts S."/>
            <person name="Salamov A."/>
            <person name="Von Dassow P."/>
            <person name="Badger J.H."/>
            <person name="Coutinho P.M."/>
            <person name="Demir E."/>
            <person name="Dubchak I."/>
            <person name="Gentemann C."/>
            <person name="Eikrem W."/>
            <person name="Gready J.E."/>
            <person name="John U."/>
            <person name="Lanier W."/>
            <person name="Lindquist E.A."/>
            <person name="Lucas S."/>
            <person name="Mayer K.F."/>
            <person name="Moreau H."/>
            <person name="Not F."/>
            <person name="Otillar R."/>
            <person name="Panaud O."/>
            <person name="Pangilinan J."/>
            <person name="Paulsen I."/>
            <person name="Piegu B."/>
            <person name="Poliakov A."/>
            <person name="Robbens S."/>
            <person name="Schmutz J."/>
            <person name="Toulza E."/>
            <person name="Wyss T."/>
            <person name="Zelensky A."/>
            <person name="Zhou K."/>
            <person name="Armbrust E.V."/>
            <person name="Bhattacharya D."/>
            <person name="Goodenough U.W."/>
            <person name="Van de Peer Y."/>
            <person name="Grigoriev I.V."/>
        </authorList>
    </citation>
    <scope>NUCLEOTIDE SEQUENCE [LARGE SCALE GENOMIC DNA]</scope>
    <source>
        <strain evidence="4">RCC299 / NOUM17</strain>
    </source>
</reference>
<proteinExistence type="predicted"/>
<evidence type="ECO:0000256" key="1">
    <source>
        <dbReference type="SAM" id="MobiDB-lite"/>
    </source>
</evidence>
<feature type="transmembrane region" description="Helical" evidence="2">
    <location>
        <begin position="291"/>
        <end position="311"/>
    </location>
</feature>
<evidence type="ECO:0000313" key="4">
    <source>
        <dbReference type="Proteomes" id="UP000002009"/>
    </source>
</evidence>
<feature type="compositionally biased region" description="Basic and acidic residues" evidence="1">
    <location>
        <begin position="46"/>
        <end position="56"/>
    </location>
</feature>
<feature type="transmembrane region" description="Helical" evidence="2">
    <location>
        <begin position="354"/>
        <end position="372"/>
    </location>
</feature>
<protein>
    <submittedName>
        <fullName evidence="3">Uncharacterized protein</fullName>
    </submittedName>
</protein>
<dbReference type="AlphaFoldDB" id="C1EAA4"/>
<feature type="region of interest" description="Disordered" evidence="1">
    <location>
        <begin position="192"/>
        <end position="244"/>
    </location>
</feature>
<dbReference type="InParanoid" id="C1EAA4"/>
<sequence length="429" mass="43760">MGVLSEDESDTSALFTESELDDSDLDFARRRPRAPVAPPRGAPANDARDDAPRFSSEDEEDEPRRAPSPPPAAAPTWVGPGASAGASTRAAAAAAAAPVGRPGGATGGAVPTFSFSHRASDSGIGSARQTSYAPAASSRPPPTAPASRGGTASAQSSPARRPAAPSHAAASSQPNSSNILASVLGIDVERGVGGFDDDDDDEDVASPLRGKESRRDRAARLAREGTSRRQDRRGESVTRESNKGKSLGSLNLAAVAKFGTGARWSARGSGHEIGAWTARQATLAVDGRTTATWLVACAAAQLLGGLIACLWESGGQWAAPGHDLPIAVLTVCAALGGGKGALGSNWRTQAVLQVGHVCALAFALGLDVFVMARMSDVMAATMARPELAANRRAARGGVGLALAAKALALPLSMIHAVRVVWPGRGAPRE</sequence>
<feature type="compositionally biased region" description="Basic and acidic residues" evidence="1">
    <location>
        <begin position="209"/>
        <end position="243"/>
    </location>
</feature>
<keyword evidence="2" id="KW-0812">Transmembrane</keyword>
<dbReference type="EMBL" id="CP001328">
    <property type="protein sequence ID" value="ACO64824.1"/>
    <property type="molecule type" value="Genomic_DNA"/>
</dbReference>
<feature type="compositionally biased region" description="Acidic residues" evidence="1">
    <location>
        <begin position="1"/>
        <end position="10"/>
    </location>
</feature>
<dbReference type="Proteomes" id="UP000002009">
    <property type="component" value="Chromosome 7"/>
</dbReference>
<evidence type="ECO:0000256" key="2">
    <source>
        <dbReference type="SAM" id="Phobius"/>
    </source>
</evidence>
<feature type="compositionally biased region" description="Acidic residues" evidence="1">
    <location>
        <begin position="195"/>
        <end position="204"/>
    </location>
</feature>